<reference evidence="1" key="1">
    <citation type="submission" date="2023-10" db="EMBL/GenBank/DDBJ databases">
        <authorList>
            <person name="Rodriguez Cubillos JULIANA M."/>
            <person name="De Vega J."/>
        </authorList>
    </citation>
    <scope>NUCLEOTIDE SEQUENCE</scope>
</reference>
<name>A0ACB0KML3_TRIPR</name>
<organism evidence="1 2">
    <name type="scientific">Trifolium pratense</name>
    <name type="common">Red clover</name>
    <dbReference type="NCBI Taxonomy" id="57577"/>
    <lineage>
        <taxon>Eukaryota</taxon>
        <taxon>Viridiplantae</taxon>
        <taxon>Streptophyta</taxon>
        <taxon>Embryophyta</taxon>
        <taxon>Tracheophyta</taxon>
        <taxon>Spermatophyta</taxon>
        <taxon>Magnoliopsida</taxon>
        <taxon>eudicotyledons</taxon>
        <taxon>Gunneridae</taxon>
        <taxon>Pentapetalae</taxon>
        <taxon>rosids</taxon>
        <taxon>fabids</taxon>
        <taxon>Fabales</taxon>
        <taxon>Fabaceae</taxon>
        <taxon>Papilionoideae</taxon>
        <taxon>50 kb inversion clade</taxon>
        <taxon>NPAAA clade</taxon>
        <taxon>Hologalegina</taxon>
        <taxon>IRL clade</taxon>
        <taxon>Trifolieae</taxon>
        <taxon>Trifolium</taxon>
    </lineage>
</organism>
<protein>
    <submittedName>
        <fullName evidence="1">Uncharacterized protein</fullName>
    </submittedName>
</protein>
<evidence type="ECO:0000313" key="2">
    <source>
        <dbReference type="Proteomes" id="UP001177021"/>
    </source>
</evidence>
<gene>
    <name evidence="1" type="ORF">MILVUS5_LOCUS24832</name>
</gene>
<accession>A0ACB0KML3</accession>
<dbReference type="Proteomes" id="UP001177021">
    <property type="component" value="Unassembled WGS sequence"/>
</dbReference>
<dbReference type="EMBL" id="CASHSV030000311">
    <property type="protein sequence ID" value="CAJ2658462.1"/>
    <property type="molecule type" value="Genomic_DNA"/>
</dbReference>
<evidence type="ECO:0000313" key="1">
    <source>
        <dbReference type="EMBL" id="CAJ2658462.1"/>
    </source>
</evidence>
<sequence>MEKSVTPTTKKVSTIQIPDDVEFSILSKLSLKSLKRFECVSKSWSMLLKNPYFMKMYQNHIIHRNHSDHDDDDTASLILRQMVPLPDYVNVESFLYSVSNERFENKVLFNASLPTKELGKNLIIVGSVSINGILCVTSKDVKERKVVLWNPATDELKVIPPSPVESVTRYRYCKPQIHGFGYDYVRDDYKLIRYVRFKTKDLVYEDYTIPANTVPTDPVWEIYSLSSNSWRTLNMEMPILKVISSNVEIVRFYLDGMCHWWTQGESHRECCYNAYLVSFDVINEVFFKTPMPSDLDNEFRDYVVQCQLVTLNGYIALIQYYWESTSFHISLLGELGVEESWTKVFYVRLSDSCNIKRPIGVGRKGNIYFMKYDYDSELDSELESSYLYSELVCFDLDTQRIDELGVKGFLCQMAIYKESLLSI</sequence>
<proteinExistence type="predicted"/>
<keyword evidence="2" id="KW-1185">Reference proteome</keyword>
<comment type="caution">
    <text evidence="1">The sequence shown here is derived from an EMBL/GenBank/DDBJ whole genome shotgun (WGS) entry which is preliminary data.</text>
</comment>